<evidence type="ECO:0000313" key="1">
    <source>
        <dbReference type="EMBL" id="RSL45977.1"/>
    </source>
</evidence>
<dbReference type="OrthoDB" id="4818016at2759"/>
<dbReference type="EMBL" id="NKCI01000249">
    <property type="protein sequence ID" value="RSL45977.1"/>
    <property type="molecule type" value="Genomic_DNA"/>
</dbReference>
<proteinExistence type="predicted"/>
<name>A0A428NZ28_9HYPO</name>
<gene>
    <name evidence="1" type="ORF">CEP54_014053</name>
</gene>
<protein>
    <submittedName>
        <fullName evidence="1">Uncharacterized protein</fullName>
    </submittedName>
</protein>
<comment type="caution">
    <text evidence="1">The sequence shown here is derived from an EMBL/GenBank/DDBJ whole genome shotgun (WGS) entry which is preliminary data.</text>
</comment>
<dbReference type="Proteomes" id="UP000288168">
    <property type="component" value="Unassembled WGS sequence"/>
</dbReference>
<reference evidence="1 2" key="1">
    <citation type="submission" date="2017-06" db="EMBL/GenBank/DDBJ databases">
        <title>Comparative genomic analysis of Ambrosia Fusariam Clade fungi.</title>
        <authorList>
            <person name="Stajich J.E."/>
            <person name="Carrillo J."/>
            <person name="Kijimoto T."/>
            <person name="Eskalen A."/>
            <person name="O'Donnell K."/>
            <person name="Kasson M."/>
        </authorList>
    </citation>
    <scope>NUCLEOTIDE SEQUENCE [LARGE SCALE GENOMIC DNA]</scope>
    <source>
        <strain evidence="1 2">NRRL62584</strain>
    </source>
</reference>
<evidence type="ECO:0000313" key="2">
    <source>
        <dbReference type="Proteomes" id="UP000288168"/>
    </source>
</evidence>
<accession>A0A428NZ28</accession>
<keyword evidence="2" id="KW-1185">Reference proteome</keyword>
<organism evidence="1 2">
    <name type="scientific">Fusarium duplospermum</name>
    <dbReference type="NCBI Taxonomy" id="1325734"/>
    <lineage>
        <taxon>Eukaryota</taxon>
        <taxon>Fungi</taxon>
        <taxon>Dikarya</taxon>
        <taxon>Ascomycota</taxon>
        <taxon>Pezizomycotina</taxon>
        <taxon>Sordariomycetes</taxon>
        <taxon>Hypocreomycetidae</taxon>
        <taxon>Hypocreales</taxon>
        <taxon>Nectriaceae</taxon>
        <taxon>Fusarium</taxon>
        <taxon>Fusarium solani species complex</taxon>
    </lineage>
</organism>
<sequence length="122" mass="13529">MLNGFGAVRNYGLNIQFHGIQVFLDRSIVKVLSQNPDRGTNDDQGCHMNTLNDNAAWKCRLILPYRETYRVERLITVMPDMVGKMRQTLSHIIENTLLAESFGTLEATSTGSDALVPAMGGS</sequence>
<dbReference type="AlphaFoldDB" id="A0A428NZ28"/>